<feature type="active site" evidence="4">
    <location>
        <position position="363"/>
    </location>
</feature>
<dbReference type="STRING" id="4846.A0A367J7J9"/>
<evidence type="ECO:0000256" key="1">
    <source>
        <dbReference type="ARBA" id="ARBA00023157"/>
    </source>
</evidence>
<dbReference type="OrthoDB" id="5951731at2759"/>
<evidence type="ECO:0000259" key="7">
    <source>
        <dbReference type="PROSITE" id="PS50215"/>
    </source>
</evidence>
<feature type="domain" description="Disintegrin" evidence="6">
    <location>
        <begin position="444"/>
        <end position="529"/>
    </location>
</feature>
<dbReference type="SUPFAM" id="SSF57552">
    <property type="entry name" value="Blood coagulation inhibitor (disintegrin)"/>
    <property type="match status" value="1"/>
</dbReference>
<organism evidence="8 9">
    <name type="scientific">Rhizopus stolonifer</name>
    <name type="common">Rhizopus nigricans</name>
    <dbReference type="NCBI Taxonomy" id="4846"/>
    <lineage>
        <taxon>Eukaryota</taxon>
        <taxon>Fungi</taxon>
        <taxon>Fungi incertae sedis</taxon>
        <taxon>Mucoromycota</taxon>
        <taxon>Mucoromycotina</taxon>
        <taxon>Mucoromycetes</taxon>
        <taxon>Mucorales</taxon>
        <taxon>Mucorineae</taxon>
        <taxon>Rhizopodaceae</taxon>
        <taxon>Rhizopus</taxon>
    </lineage>
</organism>
<keyword evidence="4" id="KW-0479">Metal-binding</keyword>
<feature type="binding site" evidence="4">
    <location>
        <position position="366"/>
    </location>
    <ligand>
        <name>Zn(2+)</name>
        <dbReference type="ChEBI" id="CHEBI:29105"/>
        <note>catalytic</note>
    </ligand>
</feature>
<dbReference type="CDD" id="cd12087">
    <property type="entry name" value="TM_EGFR-like"/>
    <property type="match status" value="1"/>
</dbReference>
<dbReference type="PROSITE" id="PS50215">
    <property type="entry name" value="ADAM_MEPRO"/>
    <property type="match status" value="1"/>
</dbReference>
<dbReference type="Proteomes" id="UP000253551">
    <property type="component" value="Unassembled WGS sequence"/>
</dbReference>
<dbReference type="InterPro" id="IPR006586">
    <property type="entry name" value="ADAM_Cys-rich"/>
</dbReference>
<evidence type="ECO:0000256" key="4">
    <source>
        <dbReference type="PROSITE-ProRule" id="PRU00276"/>
    </source>
</evidence>
<feature type="domain" description="Peptidase M12B" evidence="7">
    <location>
        <begin position="207"/>
        <end position="422"/>
    </location>
</feature>
<dbReference type="Gene3D" id="4.10.70.10">
    <property type="entry name" value="Disintegrin domain"/>
    <property type="match status" value="1"/>
</dbReference>
<reference evidence="8 9" key="1">
    <citation type="journal article" date="2018" name="G3 (Bethesda)">
        <title>Phylogenetic and Phylogenomic Definition of Rhizopus Species.</title>
        <authorList>
            <person name="Gryganskyi A.P."/>
            <person name="Golan J."/>
            <person name="Dolatabadi S."/>
            <person name="Mondo S."/>
            <person name="Robb S."/>
            <person name="Idnurm A."/>
            <person name="Muszewska A."/>
            <person name="Steczkiewicz K."/>
            <person name="Masonjones S."/>
            <person name="Liao H.L."/>
            <person name="Gajdeczka M.T."/>
            <person name="Anike F."/>
            <person name="Vuek A."/>
            <person name="Anishchenko I.M."/>
            <person name="Voigt K."/>
            <person name="de Hoog G.S."/>
            <person name="Smith M.E."/>
            <person name="Heitman J."/>
            <person name="Vilgalys R."/>
            <person name="Stajich J.E."/>
        </authorList>
    </citation>
    <scope>NUCLEOTIDE SEQUENCE [LARGE SCALE GENOMIC DNA]</scope>
    <source>
        <strain evidence="8 9">LSU 92-RS-03</strain>
    </source>
</reference>
<dbReference type="InterPro" id="IPR001590">
    <property type="entry name" value="Peptidase_M12B"/>
</dbReference>
<keyword evidence="1" id="KW-1015">Disulfide bond</keyword>
<feature type="binding site" evidence="4">
    <location>
        <position position="362"/>
    </location>
    <ligand>
        <name>Zn(2+)</name>
        <dbReference type="ChEBI" id="CHEBI:29105"/>
        <note>catalytic</note>
    </ligand>
</feature>
<feature type="non-terminal residue" evidence="8">
    <location>
        <position position="1"/>
    </location>
</feature>
<feature type="transmembrane region" description="Helical" evidence="5">
    <location>
        <begin position="632"/>
        <end position="651"/>
    </location>
</feature>
<protein>
    <recommendedName>
        <fullName evidence="3">Disintegrin and metalloproteinase domain-containing protein B</fullName>
    </recommendedName>
</protein>
<dbReference type="Gene3D" id="3.40.390.10">
    <property type="entry name" value="Collagenase (Catalytic Domain)"/>
    <property type="match status" value="1"/>
</dbReference>
<evidence type="ECO:0000256" key="3">
    <source>
        <dbReference type="ARBA" id="ARBA00074021"/>
    </source>
</evidence>
<dbReference type="SUPFAM" id="SSF55486">
    <property type="entry name" value="Metalloproteases ('zincins'), catalytic domain"/>
    <property type="match status" value="1"/>
</dbReference>
<dbReference type="PANTHER" id="PTHR45702:SF2">
    <property type="entry name" value="KUZBANIAN, ISOFORM A"/>
    <property type="match status" value="1"/>
</dbReference>
<evidence type="ECO:0000313" key="9">
    <source>
        <dbReference type="Proteomes" id="UP000253551"/>
    </source>
</evidence>
<sequence length="674" mass="74779">LSTLPSRLAKIETIKNPIFRPLSNSPLDQQYLLEFSAFDQSIQLILSPHIELFHPDAQVTIFNADGSEYTEQLELHDYAVFKGFNNQTHEWARIMMRHDLENTIVFEGAFALDFDIYHIKTATNYHLSKRDDDPVTTQHTDMIIYRDSDQINKVLNKRYRPKSDIMCAMEELAYNRRNTGSHIGPNSTSFSNLWEKRSLSGCPVSRKIAYMGAAADCSYVLSYGSTRYAKLQIINDWNVASAVYERTFNVSLGLIYLQISVPECPLKPKQTIPWNQACSSHYTINDRLSDFSLWRGTKGDDGAALWHLMTKCATGTKVGIAWLSQLCETQVSQQTEDDGSSEWVSGTGVSSITRDEWKVVAHEIGHGFGAIHDCTSSMCPCQGECGCCPLSDTVCSAGETYLMNPTSNVTTNDFSPCSISDICSTFPNIGYCLKTSDVRTGGSFSICGNGILEPGEECDSGLTDSECCYARTCKLKPHAVCDDYSNQCCLNCTIAPKDTICRPAVSECDTTEYCTGESSQCPPDQFDADGTSCANNTMKCASGICTSRDQQCMTRGLRQNISTQCSFQKDSCLISCTDPKDTRNCLMLSGMFLDGTECGLAGYCQKGTCISTGALNTLKAWTAQNLSIAIPVYLFGSIAVLLMIGWIVWFIRRRHRHQLQSTEKDKDSRPNSII</sequence>
<comment type="function">
    <text evidence="2">Probable zinc protease.</text>
</comment>
<comment type="caution">
    <text evidence="4">Lacks conserved residue(s) required for the propagation of feature annotation.</text>
</comment>
<keyword evidence="4" id="KW-0862">Zinc</keyword>
<keyword evidence="5" id="KW-1133">Transmembrane helix</keyword>
<dbReference type="EMBL" id="PJQM01004063">
    <property type="protein sequence ID" value="RCH85886.1"/>
    <property type="molecule type" value="Genomic_DNA"/>
</dbReference>
<name>A0A367J7J9_RHIST</name>
<dbReference type="GO" id="GO:0005886">
    <property type="term" value="C:plasma membrane"/>
    <property type="evidence" value="ECO:0007669"/>
    <property type="project" value="TreeGrafter"/>
</dbReference>
<dbReference type="PROSITE" id="PS50214">
    <property type="entry name" value="DISINTEGRIN_2"/>
    <property type="match status" value="1"/>
</dbReference>
<evidence type="ECO:0000259" key="6">
    <source>
        <dbReference type="PROSITE" id="PS50214"/>
    </source>
</evidence>
<dbReference type="Pfam" id="PF13688">
    <property type="entry name" value="Reprolysin_5"/>
    <property type="match status" value="1"/>
</dbReference>
<feature type="binding site" evidence="4">
    <location>
        <position position="372"/>
    </location>
    <ligand>
        <name>Zn(2+)</name>
        <dbReference type="ChEBI" id="CHEBI:29105"/>
        <note>catalytic</note>
    </ligand>
</feature>
<dbReference type="SMART" id="SM00608">
    <property type="entry name" value="ACR"/>
    <property type="match status" value="1"/>
</dbReference>
<dbReference type="GO" id="GO:0046872">
    <property type="term" value="F:metal ion binding"/>
    <property type="evidence" value="ECO:0007669"/>
    <property type="project" value="UniProtKB-KW"/>
</dbReference>
<dbReference type="Pfam" id="PF00200">
    <property type="entry name" value="Disintegrin"/>
    <property type="match status" value="1"/>
</dbReference>
<evidence type="ECO:0000313" key="8">
    <source>
        <dbReference type="EMBL" id="RCH85886.1"/>
    </source>
</evidence>
<keyword evidence="5" id="KW-0472">Membrane</keyword>
<keyword evidence="9" id="KW-1185">Reference proteome</keyword>
<feature type="non-terminal residue" evidence="8">
    <location>
        <position position="674"/>
    </location>
</feature>
<proteinExistence type="predicted"/>
<dbReference type="FunFam" id="4.10.70.10:FF:000003">
    <property type="entry name" value="Disintegrin and metalloproteinase domain-containing protein 17"/>
    <property type="match status" value="1"/>
</dbReference>
<keyword evidence="5" id="KW-0812">Transmembrane</keyword>
<dbReference type="InterPro" id="IPR001762">
    <property type="entry name" value="Disintegrin_dom"/>
</dbReference>
<accession>A0A367J7J9</accession>
<dbReference type="InterPro" id="IPR036436">
    <property type="entry name" value="Disintegrin_dom_sf"/>
</dbReference>
<evidence type="ECO:0000256" key="5">
    <source>
        <dbReference type="SAM" id="Phobius"/>
    </source>
</evidence>
<dbReference type="Gene3D" id="3.40.1620.60">
    <property type="match status" value="1"/>
</dbReference>
<evidence type="ECO:0000256" key="2">
    <source>
        <dbReference type="ARBA" id="ARBA00056552"/>
    </source>
</evidence>
<dbReference type="InterPro" id="IPR051489">
    <property type="entry name" value="ADAM_Metalloproteinase"/>
</dbReference>
<dbReference type="InterPro" id="IPR024079">
    <property type="entry name" value="MetalloPept_cat_dom_sf"/>
</dbReference>
<dbReference type="PANTHER" id="PTHR45702">
    <property type="entry name" value="ADAM10/ADAM17 METALLOPEPTIDASE FAMILY MEMBER"/>
    <property type="match status" value="1"/>
</dbReference>
<dbReference type="AlphaFoldDB" id="A0A367J7J9"/>
<dbReference type="SMART" id="SM00050">
    <property type="entry name" value="DISIN"/>
    <property type="match status" value="1"/>
</dbReference>
<dbReference type="GO" id="GO:0006509">
    <property type="term" value="P:membrane protein ectodomain proteolysis"/>
    <property type="evidence" value="ECO:0007669"/>
    <property type="project" value="TreeGrafter"/>
</dbReference>
<comment type="caution">
    <text evidence="8">The sequence shown here is derived from an EMBL/GenBank/DDBJ whole genome shotgun (WGS) entry which is preliminary data.</text>
</comment>
<gene>
    <name evidence="8" type="ORF">CU098_005238</name>
</gene>
<dbReference type="GO" id="GO:0004222">
    <property type="term" value="F:metalloendopeptidase activity"/>
    <property type="evidence" value="ECO:0007669"/>
    <property type="project" value="InterPro"/>
</dbReference>